<dbReference type="Pfam" id="PF01264">
    <property type="entry name" value="Chorismate_synt"/>
    <property type="match status" value="1"/>
</dbReference>
<dbReference type="GO" id="GO:0010181">
    <property type="term" value="F:FMN binding"/>
    <property type="evidence" value="ECO:0007669"/>
    <property type="project" value="TreeGrafter"/>
</dbReference>
<evidence type="ECO:0000256" key="1">
    <source>
        <dbReference type="ARBA" id="ARBA00005044"/>
    </source>
</evidence>
<dbReference type="NCBIfam" id="TIGR00033">
    <property type="entry name" value="aroC"/>
    <property type="match status" value="1"/>
</dbReference>
<feature type="binding site" evidence="11">
    <location>
        <begin position="252"/>
        <end position="253"/>
    </location>
    <ligand>
        <name>FMN</name>
        <dbReference type="ChEBI" id="CHEBI:58210"/>
    </ligand>
</feature>
<dbReference type="SUPFAM" id="SSF103263">
    <property type="entry name" value="Chorismate synthase, AroC"/>
    <property type="match status" value="1"/>
</dbReference>
<keyword evidence="7 11" id="KW-0274">FAD</keyword>
<comment type="similarity">
    <text evidence="2 11">Belongs to the chorismate synthase family.</text>
</comment>
<evidence type="ECO:0000256" key="2">
    <source>
        <dbReference type="ARBA" id="ARBA00008014"/>
    </source>
</evidence>
<comment type="cofactor">
    <cofactor evidence="11">
        <name>FMNH2</name>
        <dbReference type="ChEBI" id="CHEBI:57618"/>
    </cofactor>
    <text evidence="11">Reduced FMN (FMNH(2)).</text>
</comment>
<dbReference type="HAMAP" id="MF_00300">
    <property type="entry name" value="Chorismate_synth"/>
    <property type="match status" value="1"/>
</dbReference>
<name>A0A1G9P4S5_9FIRM</name>
<evidence type="ECO:0000256" key="9">
    <source>
        <dbReference type="ARBA" id="ARBA00023141"/>
    </source>
</evidence>
<keyword evidence="5 11" id="KW-0285">Flavoprotein</keyword>
<keyword evidence="14" id="KW-1185">Reference proteome</keyword>
<dbReference type="EMBL" id="FNGO01000012">
    <property type="protein sequence ID" value="SDL93776.1"/>
    <property type="molecule type" value="Genomic_DNA"/>
</dbReference>
<evidence type="ECO:0000256" key="5">
    <source>
        <dbReference type="ARBA" id="ARBA00022630"/>
    </source>
</evidence>
<dbReference type="GO" id="GO:0004107">
    <property type="term" value="F:chorismate synthase activity"/>
    <property type="evidence" value="ECO:0007669"/>
    <property type="project" value="UniProtKB-UniRule"/>
</dbReference>
<comment type="subunit">
    <text evidence="11">Homotetramer.</text>
</comment>
<sequence>MFNYITAGESHGPALTAVIKDPPAGLELDVDEINYQLRRRQGGYGRGGRMSIESDSVEITSGVRFGKTLGSPLTMTIKNKDWENWQDTMKIEEKPDDFQKEDRVEKPRPGHADLPGAIKYNFDDMRNVLERASARETAARTAVAAVCRQFLSEFDIKIFSHVIQIGEVEAPGFSDENVEDFFSSVDKSEFRCADKNSEKKMKQLIDDWREKGDSAGGVFEVVAAGVPVGLGSHIHWDSKLDAKLARAFMSIQAIKGVEFGLGFEAAGRPGSEVHDEIDFKDSRGFYRRSNNSGGFEGGITIGENIKIRAAMKPIPTLATPLKTVDYHTKEDASAAKERSDICAVPAASIVGEAVTAIQLAQSFGQKFGGDSFGEIRRNFNSYKKYLQHI</sequence>
<feature type="binding site" evidence="11">
    <location>
        <position position="297"/>
    </location>
    <ligand>
        <name>FMN</name>
        <dbReference type="ChEBI" id="CHEBI:58210"/>
    </ligand>
</feature>
<dbReference type="RefSeq" id="WP_089760340.1">
    <property type="nucleotide sequence ID" value="NZ_FNGO01000012.1"/>
</dbReference>
<protein>
    <recommendedName>
        <fullName evidence="3 11">Chorismate synthase</fullName>
        <shortName evidence="11">CS</shortName>
        <ecNumber evidence="3 11">4.2.3.5</ecNumber>
    </recommendedName>
    <alternativeName>
        <fullName evidence="11">5-enolpyruvylshikimate-3-phosphate phospholyase</fullName>
    </alternativeName>
</protein>
<evidence type="ECO:0000256" key="3">
    <source>
        <dbReference type="ARBA" id="ARBA00013036"/>
    </source>
</evidence>
<dbReference type="PANTHER" id="PTHR21085:SF0">
    <property type="entry name" value="CHORISMATE SYNTHASE"/>
    <property type="match status" value="1"/>
</dbReference>
<accession>A0A1G9P4S5</accession>
<dbReference type="PANTHER" id="PTHR21085">
    <property type="entry name" value="CHORISMATE SYNTHASE"/>
    <property type="match status" value="1"/>
</dbReference>
<dbReference type="CDD" id="cd07304">
    <property type="entry name" value="Chorismate_synthase"/>
    <property type="match status" value="1"/>
</dbReference>
<evidence type="ECO:0000313" key="13">
    <source>
        <dbReference type="EMBL" id="SDL93776.1"/>
    </source>
</evidence>
<comment type="pathway">
    <text evidence="1 11">Metabolic intermediate biosynthesis; chorismate biosynthesis; chorismate from D-erythrose 4-phosphate and phosphoenolpyruvate: step 7/7.</text>
</comment>
<dbReference type="UniPathway" id="UPA00053">
    <property type="reaction ID" value="UER00090"/>
</dbReference>
<dbReference type="EC" id="4.2.3.5" evidence="3 11"/>
<dbReference type="PROSITE" id="PS00788">
    <property type="entry name" value="CHORISMATE_SYNTHASE_2"/>
    <property type="match status" value="1"/>
</dbReference>
<dbReference type="GO" id="GO:0008652">
    <property type="term" value="P:amino acid biosynthetic process"/>
    <property type="evidence" value="ECO:0007669"/>
    <property type="project" value="UniProtKB-KW"/>
</dbReference>
<dbReference type="InterPro" id="IPR035904">
    <property type="entry name" value="Chorismate_synth_AroC_sf"/>
</dbReference>
<dbReference type="PIRSF" id="PIRSF001456">
    <property type="entry name" value="Chorismate_synth"/>
    <property type="match status" value="1"/>
</dbReference>
<organism evidence="13 14">
    <name type="scientific">Halarsenatibacter silvermanii</name>
    <dbReference type="NCBI Taxonomy" id="321763"/>
    <lineage>
        <taxon>Bacteria</taxon>
        <taxon>Bacillati</taxon>
        <taxon>Bacillota</taxon>
        <taxon>Clostridia</taxon>
        <taxon>Halanaerobiales</taxon>
        <taxon>Halarsenatibacteraceae</taxon>
        <taxon>Halarsenatibacter</taxon>
    </lineage>
</organism>
<dbReference type="InterPro" id="IPR020541">
    <property type="entry name" value="Chorismate_synthase_CS"/>
</dbReference>
<dbReference type="NCBIfam" id="NF003793">
    <property type="entry name" value="PRK05382.1"/>
    <property type="match status" value="1"/>
</dbReference>
<feature type="binding site" evidence="11">
    <location>
        <position position="40"/>
    </location>
    <ligand>
        <name>NADP(+)</name>
        <dbReference type="ChEBI" id="CHEBI:58349"/>
    </ligand>
</feature>
<feature type="binding site" evidence="11">
    <location>
        <begin position="131"/>
        <end position="133"/>
    </location>
    <ligand>
        <name>FMN</name>
        <dbReference type="ChEBI" id="CHEBI:58210"/>
    </ligand>
</feature>
<dbReference type="Gene3D" id="3.60.150.10">
    <property type="entry name" value="Chorismate synthase AroC"/>
    <property type="match status" value="1"/>
</dbReference>
<evidence type="ECO:0000256" key="8">
    <source>
        <dbReference type="ARBA" id="ARBA00022857"/>
    </source>
</evidence>
<dbReference type="STRING" id="321763.SAMN04488692_11210"/>
<comment type="catalytic activity">
    <reaction evidence="11">
        <text>5-O-(1-carboxyvinyl)-3-phosphoshikimate = chorismate + phosphate</text>
        <dbReference type="Rhea" id="RHEA:21020"/>
        <dbReference type="ChEBI" id="CHEBI:29748"/>
        <dbReference type="ChEBI" id="CHEBI:43474"/>
        <dbReference type="ChEBI" id="CHEBI:57701"/>
        <dbReference type="EC" id="4.2.3.5"/>
    </reaction>
</comment>
<evidence type="ECO:0000313" key="14">
    <source>
        <dbReference type="Proteomes" id="UP000199476"/>
    </source>
</evidence>
<dbReference type="OrthoDB" id="9771806at2"/>
<reference evidence="13 14" key="1">
    <citation type="submission" date="2016-10" db="EMBL/GenBank/DDBJ databases">
        <authorList>
            <person name="de Groot N.N."/>
        </authorList>
    </citation>
    <scope>NUCLEOTIDE SEQUENCE [LARGE SCALE GENOMIC DNA]</scope>
    <source>
        <strain evidence="13 14">SLAS-1</strain>
    </source>
</reference>
<dbReference type="AlphaFoldDB" id="A0A1G9P4S5"/>
<dbReference type="GO" id="GO:0005829">
    <property type="term" value="C:cytosol"/>
    <property type="evidence" value="ECO:0007669"/>
    <property type="project" value="TreeGrafter"/>
</dbReference>
<gene>
    <name evidence="11" type="primary">aroC</name>
    <name evidence="13" type="ORF">SAMN04488692_11210</name>
</gene>
<evidence type="ECO:0000256" key="12">
    <source>
        <dbReference type="SAM" id="MobiDB-lite"/>
    </source>
</evidence>
<dbReference type="GO" id="GO:0009073">
    <property type="term" value="P:aromatic amino acid family biosynthetic process"/>
    <property type="evidence" value="ECO:0007669"/>
    <property type="project" value="UniProtKB-KW"/>
</dbReference>
<feature type="region of interest" description="Disordered" evidence="12">
    <location>
        <begin position="95"/>
        <end position="115"/>
    </location>
</feature>
<keyword evidence="10 11" id="KW-0456">Lyase</keyword>
<proteinExistence type="inferred from homology"/>
<dbReference type="FunFam" id="3.60.150.10:FF:000002">
    <property type="entry name" value="Chorismate synthase"/>
    <property type="match status" value="1"/>
</dbReference>
<feature type="binding site" evidence="11">
    <location>
        <begin position="312"/>
        <end position="316"/>
    </location>
    <ligand>
        <name>FMN</name>
        <dbReference type="ChEBI" id="CHEBI:58210"/>
    </ligand>
</feature>
<dbReference type="InterPro" id="IPR000453">
    <property type="entry name" value="Chorismate_synth"/>
</dbReference>
<feature type="binding site" evidence="11">
    <location>
        <position position="338"/>
    </location>
    <ligand>
        <name>FMN</name>
        <dbReference type="ChEBI" id="CHEBI:58210"/>
    </ligand>
</feature>
<evidence type="ECO:0000256" key="7">
    <source>
        <dbReference type="ARBA" id="ARBA00022827"/>
    </source>
</evidence>
<keyword evidence="8 11" id="KW-0521">NADP</keyword>
<dbReference type="GO" id="GO:0009423">
    <property type="term" value="P:chorismate biosynthetic process"/>
    <property type="evidence" value="ECO:0007669"/>
    <property type="project" value="UniProtKB-UniRule"/>
</dbReference>
<keyword evidence="9 11" id="KW-0057">Aromatic amino acid biosynthesis</keyword>
<feature type="compositionally biased region" description="Basic and acidic residues" evidence="12">
    <location>
        <begin position="95"/>
        <end position="111"/>
    </location>
</feature>
<evidence type="ECO:0000256" key="11">
    <source>
        <dbReference type="HAMAP-Rule" id="MF_00300"/>
    </source>
</evidence>
<dbReference type="Proteomes" id="UP000199476">
    <property type="component" value="Unassembled WGS sequence"/>
</dbReference>
<feature type="binding site" evidence="11">
    <location>
        <position position="46"/>
    </location>
    <ligand>
        <name>NADP(+)</name>
        <dbReference type="ChEBI" id="CHEBI:58349"/>
    </ligand>
</feature>
<evidence type="ECO:0000256" key="10">
    <source>
        <dbReference type="ARBA" id="ARBA00023239"/>
    </source>
</evidence>
<keyword evidence="6 11" id="KW-0288">FMN</keyword>
<evidence type="ECO:0000256" key="4">
    <source>
        <dbReference type="ARBA" id="ARBA00022605"/>
    </source>
</evidence>
<keyword evidence="4 11" id="KW-0028">Amino-acid biosynthesis</keyword>
<comment type="function">
    <text evidence="11">Catalyzes the anti-1,4-elimination of the C-3 phosphate and the C-6 proR hydrogen from 5-enolpyruvylshikimate-3-phosphate (EPSP) to yield chorismate, which is the branch point compound that serves as the starting substrate for the three terminal pathways of aromatic amino acid biosynthesis. This reaction introduces a second double bond into the aromatic ring system.</text>
</comment>
<evidence type="ECO:0000256" key="6">
    <source>
        <dbReference type="ARBA" id="ARBA00022643"/>
    </source>
</evidence>